<dbReference type="GO" id="GO:0005840">
    <property type="term" value="C:ribosome"/>
    <property type="evidence" value="ECO:0007669"/>
    <property type="project" value="UniProtKB-KW"/>
</dbReference>
<keyword evidence="2" id="KW-0689">Ribosomal protein</keyword>
<dbReference type="Pfam" id="PF01248">
    <property type="entry name" value="Ribosomal_L7Ae"/>
    <property type="match status" value="1"/>
</dbReference>
<keyword evidence="3" id="KW-1185">Reference proteome</keyword>
<dbReference type="STRING" id="1121421.SAMN02745123_03945"/>
<dbReference type="PRINTS" id="PR00884">
    <property type="entry name" value="RIBOSOMALHS6"/>
</dbReference>
<gene>
    <name evidence="2" type="ORF">SAMN02745123_03945</name>
</gene>
<proteinExistence type="predicted"/>
<accession>A0A1M6X8S4</accession>
<dbReference type="EMBL" id="FRAR01000041">
    <property type="protein sequence ID" value="SHL02377.1"/>
    <property type="molecule type" value="Genomic_DNA"/>
</dbReference>
<dbReference type="SUPFAM" id="SSF55315">
    <property type="entry name" value="L30e-like"/>
    <property type="match status" value="1"/>
</dbReference>
<dbReference type="Gene3D" id="3.30.1330.30">
    <property type="match status" value="1"/>
</dbReference>
<dbReference type="AlphaFoldDB" id="A0A1M6X8S4"/>
<name>A0A1M6X8S4_9FIRM</name>
<evidence type="ECO:0000313" key="2">
    <source>
        <dbReference type="EMBL" id="SHL02377.1"/>
    </source>
</evidence>
<dbReference type="InterPro" id="IPR004038">
    <property type="entry name" value="Ribosomal_eL8/eL30/eS12/Gad45"/>
</dbReference>
<keyword evidence="2" id="KW-0687">Ribonucleoprotein</keyword>
<protein>
    <submittedName>
        <fullName evidence="2">Large subunit ribosomal protein L7A</fullName>
    </submittedName>
</protein>
<dbReference type="OrthoDB" id="2353623at2"/>
<dbReference type="RefSeq" id="WP_072917736.1">
    <property type="nucleotide sequence ID" value="NZ_FRAR01000041.1"/>
</dbReference>
<sequence length="83" mass="9017">MSLEPLLSARKKTIGAKQTIKAVEKSQAKQVYWAADAEARVVDPILRTCSSKNIPIIKVDSMKDLGRACNIEVGCAIAAIIEF</sequence>
<organism evidence="2 3">
    <name type="scientific">Desulforamulus aeronauticus DSM 10349</name>
    <dbReference type="NCBI Taxonomy" id="1121421"/>
    <lineage>
        <taxon>Bacteria</taxon>
        <taxon>Bacillati</taxon>
        <taxon>Bacillota</taxon>
        <taxon>Clostridia</taxon>
        <taxon>Eubacteriales</taxon>
        <taxon>Peptococcaceae</taxon>
        <taxon>Desulforamulus</taxon>
    </lineage>
</organism>
<reference evidence="3" key="1">
    <citation type="submission" date="2016-11" db="EMBL/GenBank/DDBJ databases">
        <authorList>
            <person name="Varghese N."/>
            <person name="Submissions S."/>
        </authorList>
    </citation>
    <scope>NUCLEOTIDE SEQUENCE [LARGE SCALE GENOMIC DNA]</scope>
    <source>
        <strain evidence="3">DSM 10349</strain>
    </source>
</reference>
<evidence type="ECO:0000313" key="3">
    <source>
        <dbReference type="Proteomes" id="UP000183997"/>
    </source>
</evidence>
<dbReference type="InterPro" id="IPR029064">
    <property type="entry name" value="Ribosomal_eL30-like_sf"/>
</dbReference>
<feature type="domain" description="Ribosomal protein eL8/eL30/eS12/Gadd45" evidence="1">
    <location>
        <begin position="8"/>
        <end position="82"/>
    </location>
</feature>
<dbReference type="Proteomes" id="UP000183997">
    <property type="component" value="Unassembled WGS sequence"/>
</dbReference>
<evidence type="ECO:0000259" key="1">
    <source>
        <dbReference type="Pfam" id="PF01248"/>
    </source>
</evidence>